<feature type="transmembrane region" description="Helical" evidence="2">
    <location>
        <begin position="12"/>
        <end position="37"/>
    </location>
</feature>
<comment type="caution">
    <text evidence="3">The sequence shown here is derived from an EMBL/GenBank/DDBJ whole genome shotgun (WGS) entry which is preliminary data.</text>
</comment>
<evidence type="ECO:0000256" key="1">
    <source>
        <dbReference type="SAM" id="MobiDB-lite"/>
    </source>
</evidence>
<keyword evidence="2" id="KW-0472">Membrane</keyword>
<dbReference type="EMBL" id="JAVRER010000017">
    <property type="protein sequence ID" value="MDT0416544.1"/>
    <property type="molecule type" value="Genomic_DNA"/>
</dbReference>
<sequence length="231" mass="25612">MLLRLPLLLPHAVVLFFLSLAAFFTAIAGWFAALVLGRLPEPVFRYLAAYLAYEARVGASAMLLVDRYPPFALFRATGYEVRFENRPTHLNRLAVLFRIVLIIPAWIIASLVMSGWWTLGLLWWLITLVLGRMPLALHGASAAALRYHLRTSAYWLLLTPAYPKRFFGDEPGVTDPVERYSATRPLLLSTGGKWLLVLFLVAGVVGGGRGSTYTSPHEETDTARPGSTAGR</sequence>
<evidence type="ECO:0000313" key="3">
    <source>
        <dbReference type="EMBL" id="MDT0416544.1"/>
    </source>
</evidence>
<name>A0ABD5E5H7_9ACTN</name>
<feature type="transmembrane region" description="Helical" evidence="2">
    <location>
        <begin position="123"/>
        <end position="145"/>
    </location>
</feature>
<keyword evidence="2" id="KW-0812">Transmembrane</keyword>
<organism evidence="3 4">
    <name type="scientific">Streptomyces evansiae</name>
    <dbReference type="NCBI Taxonomy" id="3075535"/>
    <lineage>
        <taxon>Bacteria</taxon>
        <taxon>Bacillati</taxon>
        <taxon>Actinomycetota</taxon>
        <taxon>Actinomycetes</taxon>
        <taxon>Kitasatosporales</taxon>
        <taxon>Streptomycetaceae</taxon>
        <taxon>Streptomyces</taxon>
    </lineage>
</organism>
<proteinExistence type="predicted"/>
<feature type="transmembrane region" description="Helical" evidence="2">
    <location>
        <begin position="186"/>
        <end position="206"/>
    </location>
</feature>
<dbReference type="Proteomes" id="UP001183607">
    <property type="component" value="Unassembled WGS sequence"/>
</dbReference>
<protein>
    <submittedName>
        <fullName evidence="3">DUF4389 domain-containing protein</fullName>
    </submittedName>
</protein>
<dbReference type="Pfam" id="PF14333">
    <property type="entry name" value="DUF4389"/>
    <property type="match status" value="2"/>
</dbReference>
<reference evidence="4" key="1">
    <citation type="submission" date="2023-07" db="EMBL/GenBank/DDBJ databases">
        <title>30 novel species of actinomycetes from the DSMZ collection.</title>
        <authorList>
            <person name="Nouioui I."/>
        </authorList>
    </citation>
    <scope>NUCLEOTIDE SEQUENCE [LARGE SCALE GENOMIC DNA]</scope>
    <source>
        <strain evidence="4">DSM 41982</strain>
    </source>
</reference>
<feature type="region of interest" description="Disordered" evidence="1">
    <location>
        <begin position="211"/>
        <end position="231"/>
    </location>
</feature>
<keyword evidence="2" id="KW-1133">Transmembrane helix</keyword>
<gene>
    <name evidence="3" type="ORF">RM574_13715</name>
</gene>
<accession>A0ABD5E5H7</accession>
<dbReference type="InterPro" id="IPR025498">
    <property type="entry name" value="DUF4389"/>
</dbReference>
<evidence type="ECO:0000256" key="2">
    <source>
        <dbReference type="SAM" id="Phobius"/>
    </source>
</evidence>
<feature type="transmembrane region" description="Helical" evidence="2">
    <location>
        <begin position="95"/>
        <end position="117"/>
    </location>
</feature>
<evidence type="ECO:0000313" key="4">
    <source>
        <dbReference type="Proteomes" id="UP001183607"/>
    </source>
</evidence>
<dbReference type="RefSeq" id="WP_129287627.1">
    <property type="nucleotide sequence ID" value="NZ_JAVRER010000017.1"/>
</dbReference>
<dbReference type="AlphaFoldDB" id="A0ABD5E5H7"/>